<feature type="compositionally biased region" description="Low complexity" evidence="3">
    <location>
        <begin position="548"/>
        <end position="557"/>
    </location>
</feature>
<dbReference type="InterPro" id="IPR006086">
    <property type="entry name" value="XPG-I_dom"/>
</dbReference>
<dbReference type="PANTHER" id="PTHR11081:SF75">
    <property type="entry name" value="ENDONUCLEASE, PUTATIVE (AFU_ORTHOLOGUE AFUA_3G13260)-RELATED"/>
    <property type="match status" value="1"/>
</dbReference>
<dbReference type="FunFam" id="3.40.50.1010:FF:000051">
    <property type="entry name" value="Rad2-like endonuclease, putative (AFU_orthologue AFUA_3G13260)"/>
    <property type="match status" value="1"/>
</dbReference>
<protein>
    <submittedName>
        <fullName evidence="6">PIN domain-like protein</fullName>
    </submittedName>
</protein>
<evidence type="ECO:0000313" key="6">
    <source>
        <dbReference type="EMBL" id="OIW27989.1"/>
    </source>
</evidence>
<evidence type="ECO:0000313" key="7">
    <source>
        <dbReference type="Proteomes" id="UP000182658"/>
    </source>
</evidence>
<feature type="domain" description="XPG-I" evidence="4">
    <location>
        <begin position="107"/>
        <end position="185"/>
    </location>
</feature>
<dbReference type="SMART" id="SM00485">
    <property type="entry name" value="XPGN"/>
    <property type="match status" value="1"/>
</dbReference>
<dbReference type="Gene3D" id="3.40.50.1010">
    <property type="entry name" value="5'-nuclease"/>
    <property type="match status" value="2"/>
</dbReference>
<dbReference type="InterPro" id="IPR036279">
    <property type="entry name" value="5-3_exonuclease_C_sf"/>
</dbReference>
<dbReference type="Pfam" id="PF00867">
    <property type="entry name" value="XPG_I"/>
    <property type="match status" value="1"/>
</dbReference>
<feature type="region of interest" description="Disordered" evidence="3">
    <location>
        <begin position="514"/>
        <end position="596"/>
    </location>
</feature>
<feature type="non-terminal residue" evidence="6">
    <location>
        <position position="596"/>
    </location>
</feature>
<dbReference type="InParanoid" id="A0A1J7IKR0"/>
<dbReference type="InterPro" id="IPR037316">
    <property type="entry name" value="Yen1_H3TH"/>
</dbReference>
<dbReference type="GO" id="GO:0017108">
    <property type="term" value="F:5'-flap endonuclease activity"/>
    <property type="evidence" value="ECO:0007669"/>
    <property type="project" value="TreeGrafter"/>
</dbReference>
<evidence type="ECO:0000259" key="4">
    <source>
        <dbReference type="SMART" id="SM00484"/>
    </source>
</evidence>
<dbReference type="InterPro" id="IPR029060">
    <property type="entry name" value="PIN-like_dom_sf"/>
</dbReference>
<dbReference type="InterPro" id="IPR006085">
    <property type="entry name" value="XPG_DNA_repair_N"/>
</dbReference>
<reference evidence="6 7" key="1">
    <citation type="submission" date="2016-10" db="EMBL/GenBank/DDBJ databases">
        <title>Draft genome sequence of Coniochaeta ligniaria NRRL30616, a lignocellulolytic fungus for bioabatement of inhibitors in plant biomass hydrolysates.</title>
        <authorList>
            <consortium name="DOE Joint Genome Institute"/>
            <person name="Jimenez D.J."/>
            <person name="Hector R.E."/>
            <person name="Riley R."/>
            <person name="Sun H."/>
            <person name="Grigoriev I.V."/>
            <person name="Van Elsas J.D."/>
            <person name="Nichols N.N."/>
        </authorList>
    </citation>
    <scope>NUCLEOTIDE SEQUENCE [LARGE SCALE GENOMIC DNA]</scope>
    <source>
        <strain evidence="6 7">NRRL 30616</strain>
    </source>
</reference>
<dbReference type="AlphaFoldDB" id="A0A1J7IKR0"/>
<dbReference type="FunFam" id="3.40.50.1010:FF:000037">
    <property type="entry name" value="Rad2-like endonuclease, putative (AFU_orthologue AFUA_3G13260)"/>
    <property type="match status" value="1"/>
</dbReference>
<keyword evidence="1" id="KW-0540">Nuclease</keyword>
<name>A0A1J7IKR0_9PEZI</name>
<dbReference type="InterPro" id="IPR006084">
    <property type="entry name" value="XPG/Rad2"/>
</dbReference>
<dbReference type="GO" id="GO:0006281">
    <property type="term" value="P:DNA repair"/>
    <property type="evidence" value="ECO:0007669"/>
    <property type="project" value="UniProtKB-ARBA"/>
</dbReference>
<dbReference type="SUPFAM" id="SSF47807">
    <property type="entry name" value="5' to 3' exonuclease, C-terminal subdomain"/>
    <property type="match status" value="1"/>
</dbReference>
<evidence type="ECO:0000256" key="1">
    <source>
        <dbReference type="ARBA" id="ARBA00022722"/>
    </source>
</evidence>
<evidence type="ECO:0000256" key="3">
    <source>
        <dbReference type="SAM" id="MobiDB-lite"/>
    </source>
</evidence>
<gene>
    <name evidence="6" type="ORF">CONLIGDRAFT_555592</name>
</gene>
<dbReference type="Pfam" id="PF18380">
    <property type="entry name" value="GEN1_C"/>
    <property type="match status" value="1"/>
</dbReference>
<dbReference type="CDD" id="cd09906">
    <property type="entry name" value="H3TH_YEN1"/>
    <property type="match status" value="1"/>
</dbReference>
<dbReference type="CDD" id="cd09870">
    <property type="entry name" value="PIN_YEN1"/>
    <property type="match status" value="1"/>
</dbReference>
<dbReference type="PRINTS" id="PR00853">
    <property type="entry name" value="XPGRADSUPER"/>
</dbReference>
<dbReference type="SUPFAM" id="SSF88723">
    <property type="entry name" value="PIN domain-like"/>
    <property type="match status" value="1"/>
</dbReference>
<dbReference type="OrthoDB" id="2959108at2759"/>
<proteinExistence type="predicted"/>
<dbReference type="Pfam" id="PF00752">
    <property type="entry name" value="XPG_N"/>
    <property type="match status" value="1"/>
</dbReference>
<dbReference type="GO" id="GO:0008821">
    <property type="term" value="F:crossover junction DNA endonuclease activity"/>
    <property type="evidence" value="ECO:0007669"/>
    <property type="project" value="InterPro"/>
</dbReference>
<dbReference type="Proteomes" id="UP000182658">
    <property type="component" value="Unassembled WGS sequence"/>
</dbReference>
<accession>A0A1J7IKR0</accession>
<organism evidence="6 7">
    <name type="scientific">Coniochaeta ligniaria NRRL 30616</name>
    <dbReference type="NCBI Taxonomy" id="1408157"/>
    <lineage>
        <taxon>Eukaryota</taxon>
        <taxon>Fungi</taxon>
        <taxon>Dikarya</taxon>
        <taxon>Ascomycota</taxon>
        <taxon>Pezizomycotina</taxon>
        <taxon>Sordariomycetes</taxon>
        <taxon>Sordariomycetidae</taxon>
        <taxon>Coniochaetales</taxon>
        <taxon>Coniochaetaceae</taxon>
        <taxon>Coniochaeta</taxon>
    </lineage>
</organism>
<sequence length="596" mass="65412">LRSIYKEIGEGQRQSLSKLAVEHLEKTGRPLRLAIDISIWQFQVQAAKGGSNPAIRTLFYRLVRLLGHSIQPLFVFDGPNKPAFKRGKRSTGTGDATSKAMMKRLIRLFGFTVHDAPGEAEAECALLQQKGVVDAVLSEDVDTIMFGCGKTMRSWSAESKSGQTPTHVTVYDAERLRKGEKRLDREGMVLVALMSGGDYIPEGIPNCGVKLACEAARAGYGASLCRIKRSDQAAIDEWKADLLNQLRTNEKGFFRTKHKALSIPDSFPDMDVLRYYTHPVVSQQPTVERLGREFPSKTRVDIGGLREFVRDTFDWTYRAGAVKLVRVLAPSLLVQSLLDACTVDSEASGDHVTKRLKESTVVKAISNRRAHFSTDAMPELRISYVPIDMVPLDLDAEPVEEVASYGRDGLALNSDDEFDEEAAEVGDEAQAKKSKTKPFDVLGPNLIWVPEHIVQLGVPLTFEDWEESLRMKELAKEAAAAAPKRGRKRAVKKPDVVSGSLDKWVKVTKNLLLSSSPARGSNPFPDLLSSPTRSKPTRKPRGQAAPKQTSSSSTSQTNPWTLAGSQVTTARVTKSSSSGHTKPSTTRSGQPISATP</sequence>
<feature type="non-terminal residue" evidence="6">
    <location>
        <position position="1"/>
    </location>
</feature>
<feature type="domain" description="XPG N-terminal" evidence="5">
    <location>
        <begin position="3"/>
        <end position="92"/>
    </location>
</feature>
<dbReference type="InterPro" id="IPR041177">
    <property type="entry name" value="GEN1_C"/>
</dbReference>
<evidence type="ECO:0000256" key="2">
    <source>
        <dbReference type="ARBA" id="ARBA00022801"/>
    </source>
</evidence>
<evidence type="ECO:0000259" key="5">
    <source>
        <dbReference type="SMART" id="SM00485"/>
    </source>
</evidence>
<keyword evidence="2" id="KW-0378">Hydrolase</keyword>
<dbReference type="PANTHER" id="PTHR11081">
    <property type="entry name" value="FLAP ENDONUCLEASE FAMILY MEMBER"/>
    <property type="match status" value="1"/>
</dbReference>
<keyword evidence="7" id="KW-1185">Reference proteome</keyword>
<feature type="compositionally biased region" description="Polar residues" evidence="3">
    <location>
        <begin position="558"/>
        <end position="596"/>
    </location>
</feature>
<dbReference type="STRING" id="1408157.A0A1J7IKR0"/>
<dbReference type="SMART" id="SM00484">
    <property type="entry name" value="XPGI"/>
    <property type="match status" value="1"/>
</dbReference>
<dbReference type="EMBL" id="KV875099">
    <property type="protein sequence ID" value="OIW27989.1"/>
    <property type="molecule type" value="Genomic_DNA"/>
</dbReference>